<evidence type="ECO:0000256" key="2">
    <source>
        <dbReference type="ARBA" id="ARBA00022556"/>
    </source>
</evidence>
<dbReference type="InterPro" id="IPR029098">
    <property type="entry name" value="Acetyltransf_C"/>
</dbReference>
<evidence type="ECO:0000256" key="1">
    <source>
        <dbReference type="ARBA" id="ARBA00022516"/>
    </source>
</evidence>
<dbReference type="InterPro" id="IPR011004">
    <property type="entry name" value="Trimer_LpxA-like_sf"/>
</dbReference>
<protein>
    <submittedName>
        <fullName evidence="7">Acyl-ACP--UDP-N-acetylglucosamine O-acyltransferase</fullName>
        <ecNumber evidence="7">2.3.1.129</ecNumber>
    </submittedName>
</protein>
<evidence type="ECO:0000313" key="8">
    <source>
        <dbReference type="Proteomes" id="UP000622317"/>
    </source>
</evidence>
<keyword evidence="8" id="KW-1185">Reference proteome</keyword>
<dbReference type="Gene3D" id="1.20.1180.10">
    <property type="entry name" value="Udp N-acetylglucosamine O-acyltransferase, C-terminal domain"/>
    <property type="match status" value="1"/>
</dbReference>
<keyword evidence="2" id="KW-0441">Lipid A biosynthesis</keyword>
<dbReference type="RefSeq" id="WP_191617836.1">
    <property type="nucleotide sequence ID" value="NZ_JACYFG010000036.1"/>
</dbReference>
<evidence type="ECO:0000256" key="4">
    <source>
        <dbReference type="ARBA" id="ARBA00023098"/>
    </source>
</evidence>
<dbReference type="NCBIfam" id="TIGR01852">
    <property type="entry name" value="lipid_A_lpxA"/>
    <property type="match status" value="1"/>
</dbReference>
<dbReference type="EC" id="2.3.1.129" evidence="7"/>
<dbReference type="InterPro" id="IPR010137">
    <property type="entry name" value="Lipid_A_LpxA"/>
</dbReference>
<dbReference type="NCBIfam" id="NF003657">
    <property type="entry name" value="PRK05289.1"/>
    <property type="match status" value="1"/>
</dbReference>
<dbReference type="PANTHER" id="PTHR43480">
    <property type="entry name" value="ACYL-[ACYL-CARRIER-PROTEIN]--UDP-N-ACETYLGLUCOSAMINE O-ACYLTRANSFERASE"/>
    <property type="match status" value="1"/>
</dbReference>
<evidence type="ECO:0000256" key="5">
    <source>
        <dbReference type="ARBA" id="ARBA00023315"/>
    </source>
</evidence>
<name>A0A927F9D2_9BACT</name>
<keyword evidence="5 7" id="KW-0012">Acyltransferase</keyword>
<dbReference type="GO" id="GO:0009245">
    <property type="term" value="P:lipid A biosynthetic process"/>
    <property type="evidence" value="ECO:0007669"/>
    <property type="project" value="UniProtKB-KW"/>
</dbReference>
<organism evidence="7 8">
    <name type="scientific">Pelagicoccus enzymogenes</name>
    <dbReference type="NCBI Taxonomy" id="2773457"/>
    <lineage>
        <taxon>Bacteria</taxon>
        <taxon>Pseudomonadati</taxon>
        <taxon>Verrucomicrobiota</taxon>
        <taxon>Opitutia</taxon>
        <taxon>Puniceicoccales</taxon>
        <taxon>Pelagicoccaceae</taxon>
        <taxon>Pelagicoccus</taxon>
    </lineage>
</organism>
<dbReference type="GO" id="GO:0016020">
    <property type="term" value="C:membrane"/>
    <property type="evidence" value="ECO:0007669"/>
    <property type="project" value="GOC"/>
</dbReference>
<dbReference type="Pfam" id="PF13720">
    <property type="entry name" value="Acetyltransf_11"/>
    <property type="match status" value="1"/>
</dbReference>
<accession>A0A927F9D2</accession>
<keyword evidence="4" id="KW-0443">Lipid metabolism</keyword>
<dbReference type="SUPFAM" id="SSF51161">
    <property type="entry name" value="Trimeric LpxA-like enzymes"/>
    <property type="match status" value="1"/>
</dbReference>
<dbReference type="Gene3D" id="2.160.10.10">
    <property type="entry name" value="Hexapeptide repeat proteins"/>
    <property type="match status" value="1"/>
</dbReference>
<keyword evidence="3 7" id="KW-0808">Transferase</keyword>
<gene>
    <name evidence="7" type="primary">lpxA</name>
    <name evidence="7" type="ORF">IEN85_14675</name>
</gene>
<dbReference type="AlphaFoldDB" id="A0A927F9D2"/>
<comment type="caution">
    <text evidence="7">The sequence shown here is derived from an EMBL/GenBank/DDBJ whole genome shotgun (WGS) entry which is preliminary data.</text>
</comment>
<dbReference type="CDD" id="cd03351">
    <property type="entry name" value="LbH_UDP-GlcNAc_AT"/>
    <property type="match status" value="1"/>
</dbReference>
<dbReference type="GO" id="GO:0008780">
    <property type="term" value="F:acyl-[acyl-carrier-protein]-UDP-N-acetylglucosamine O-acyltransferase activity"/>
    <property type="evidence" value="ECO:0007669"/>
    <property type="project" value="UniProtKB-EC"/>
</dbReference>
<dbReference type="PIRSF" id="PIRSF000456">
    <property type="entry name" value="UDP-GlcNAc_acltr"/>
    <property type="match status" value="1"/>
</dbReference>
<feature type="domain" description="UDP N-acetylglucosamine O-acyltransferase C-terminal" evidence="6">
    <location>
        <begin position="177"/>
        <end position="258"/>
    </location>
</feature>
<evidence type="ECO:0000313" key="7">
    <source>
        <dbReference type="EMBL" id="MBD5780742.1"/>
    </source>
</evidence>
<dbReference type="Proteomes" id="UP000622317">
    <property type="component" value="Unassembled WGS sequence"/>
</dbReference>
<evidence type="ECO:0000259" key="6">
    <source>
        <dbReference type="Pfam" id="PF13720"/>
    </source>
</evidence>
<keyword evidence="1" id="KW-0444">Lipid biosynthesis</keyword>
<reference evidence="7" key="1">
    <citation type="submission" date="2020-09" db="EMBL/GenBank/DDBJ databases">
        <title>Pelagicoccus enzymogenes sp. nov. with an EPS production, isolated from marine sediment.</title>
        <authorList>
            <person name="Feng X."/>
        </authorList>
    </citation>
    <scope>NUCLEOTIDE SEQUENCE</scope>
    <source>
        <strain evidence="7">NFK12</strain>
    </source>
</reference>
<dbReference type="InterPro" id="IPR037157">
    <property type="entry name" value="Acetyltransf_C_sf"/>
</dbReference>
<evidence type="ECO:0000256" key="3">
    <source>
        <dbReference type="ARBA" id="ARBA00022679"/>
    </source>
</evidence>
<proteinExistence type="predicted"/>
<sequence length="263" mass="28029">MSDKIHPTAIVDPQAELAADVEVGPYAVIGAGVRIGAGSKVWHHATVWGNTSIGASCQVYPFASIGMQTQDLKYKGGSPGVKIGDRNIFREYVSINAATKDGDFTEIGNDNYLLAYCHVGHCCKLGNHIVASNGATFAGHVIVDDYAGIGGGGTAIHQFCHIGYRSFIGGCSKVEQDIPPFMLGDGNPAKIRIFNKVGLERAGFTAEQMAAVKFLFKAFYRQGLNRQQAIDAVKSSEYADTTEVKDFIAFVEASERGIAGGSK</sequence>
<dbReference type="EMBL" id="JACYFG010000036">
    <property type="protein sequence ID" value="MBD5780742.1"/>
    <property type="molecule type" value="Genomic_DNA"/>
</dbReference>
<dbReference type="PANTHER" id="PTHR43480:SF1">
    <property type="entry name" value="ACYL-[ACYL-CARRIER-PROTEIN]--UDP-N-ACETYLGLUCOSAMINE O-ACYLTRANSFERASE, MITOCHONDRIAL-RELATED"/>
    <property type="match status" value="1"/>
</dbReference>